<feature type="region of interest" description="Disordered" evidence="8">
    <location>
        <begin position="18"/>
        <end position="49"/>
    </location>
</feature>
<feature type="transmembrane region" description="Helical" evidence="9">
    <location>
        <begin position="261"/>
        <end position="282"/>
    </location>
</feature>
<accession>A0ABV3P3K0</accession>
<dbReference type="RefSeq" id="WP_367636783.1">
    <property type="nucleotide sequence ID" value="NZ_JBFNQN010000003.1"/>
</dbReference>
<feature type="transmembrane region" description="Helical" evidence="9">
    <location>
        <begin position="54"/>
        <end position="74"/>
    </location>
</feature>
<dbReference type="Proteomes" id="UP001555826">
    <property type="component" value="Unassembled WGS sequence"/>
</dbReference>
<protein>
    <submittedName>
        <fullName evidence="11">EamA family transporter RarD</fullName>
    </submittedName>
</protein>
<feature type="transmembrane region" description="Helical" evidence="9">
    <location>
        <begin position="175"/>
        <end position="192"/>
    </location>
</feature>
<feature type="transmembrane region" description="Helical" evidence="9">
    <location>
        <begin position="289"/>
        <end position="310"/>
    </location>
</feature>
<comment type="similarity">
    <text evidence="2">Belongs to the EamA transporter family.</text>
</comment>
<feature type="domain" description="EamA" evidence="10">
    <location>
        <begin position="200"/>
        <end position="333"/>
    </location>
</feature>
<comment type="subcellular location">
    <subcellularLocation>
        <location evidence="1">Cell membrane</location>
        <topology evidence="1">Multi-pass membrane protein</topology>
    </subcellularLocation>
</comment>
<dbReference type="Pfam" id="PF00892">
    <property type="entry name" value="EamA"/>
    <property type="match status" value="2"/>
</dbReference>
<evidence type="ECO:0000256" key="6">
    <source>
        <dbReference type="ARBA" id="ARBA00022989"/>
    </source>
</evidence>
<feature type="transmembrane region" description="Helical" evidence="9">
    <location>
        <begin position="86"/>
        <end position="108"/>
    </location>
</feature>
<dbReference type="NCBIfam" id="TIGR00688">
    <property type="entry name" value="rarD"/>
    <property type="match status" value="1"/>
</dbReference>
<comment type="caution">
    <text evidence="11">The sequence shown here is derived from an EMBL/GenBank/DDBJ whole genome shotgun (WGS) entry which is preliminary data.</text>
</comment>
<evidence type="ECO:0000256" key="1">
    <source>
        <dbReference type="ARBA" id="ARBA00004651"/>
    </source>
</evidence>
<keyword evidence="6 9" id="KW-1133">Transmembrane helix</keyword>
<dbReference type="InterPro" id="IPR037185">
    <property type="entry name" value="EmrE-like"/>
</dbReference>
<sequence>MSLTPRADTTVVTMAPVDHLDDDRGGTRPAHTRIVHRQDGSRNGTTGSPGSPGLAGVSMGLACYVLWGLFPFYFHALRSAGAVELLAWRIVFSLALSVVLVTVLRRWARVLAVLRDPAQRGLLALAALAIAVNWGVYGLAVVTGHVLEASLGYFVNPLLTVLLGVLVLRERLRPGQWAAVGVGLAAVVVITADLGRLPWMALTLAVSFGTYGLLKNQLARRGAGVDPLTGLTVETGVLLVPAVVALAVLGDRLTFAGEGSLHTTLLVLAGPTTLVPLVLFAAAAARVPLTVVGMLQYVTPVLQFVAALLLGETMPTSRWIGFGLVWAALVLLTADVLRNQRRVRVPEPPG</sequence>
<dbReference type="InterPro" id="IPR000620">
    <property type="entry name" value="EamA_dom"/>
</dbReference>
<feature type="transmembrane region" description="Helical" evidence="9">
    <location>
        <begin position="198"/>
        <end position="216"/>
    </location>
</feature>
<proteinExistence type="inferred from homology"/>
<keyword evidence="3" id="KW-0813">Transport</keyword>
<feature type="transmembrane region" description="Helical" evidence="9">
    <location>
        <begin position="151"/>
        <end position="168"/>
    </location>
</feature>
<feature type="transmembrane region" description="Helical" evidence="9">
    <location>
        <begin position="316"/>
        <end position="337"/>
    </location>
</feature>
<reference evidence="11 12" key="1">
    <citation type="submission" date="2024-07" db="EMBL/GenBank/DDBJ databases">
        <authorList>
            <person name="Thanompreechachai J."/>
            <person name="Duangmal K."/>
        </authorList>
    </citation>
    <scope>NUCLEOTIDE SEQUENCE [LARGE SCALE GENOMIC DNA]</scope>
    <source>
        <strain evidence="11 12">KCTC 19886</strain>
    </source>
</reference>
<dbReference type="PANTHER" id="PTHR22911:SF137">
    <property type="entry name" value="SOLUTE CARRIER FAMILY 35 MEMBER G2-RELATED"/>
    <property type="match status" value="1"/>
</dbReference>
<dbReference type="EMBL" id="JBFNQN010000003">
    <property type="protein sequence ID" value="MEW9264168.1"/>
    <property type="molecule type" value="Genomic_DNA"/>
</dbReference>
<gene>
    <name evidence="11" type="primary">rarD</name>
    <name evidence="11" type="ORF">AB1207_05370</name>
</gene>
<evidence type="ECO:0000256" key="9">
    <source>
        <dbReference type="SAM" id="Phobius"/>
    </source>
</evidence>
<keyword evidence="5 9" id="KW-0812">Transmembrane</keyword>
<evidence type="ECO:0000256" key="7">
    <source>
        <dbReference type="ARBA" id="ARBA00023136"/>
    </source>
</evidence>
<evidence type="ECO:0000256" key="3">
    <source>
        <dbReference type="ARBA" id="ARBA00022448"/>
    </source>
</evidence>
<evidence type="ECO:0000256" key="8">
    <source>
        <dbReference type="SAM" id="MobiDB-lite"/>
    </source>
</evidence>
<keyword evidence="7 9" id="KW-0472">Membrane</keyword>
<feature type="transmembrane region" description="Helical" evidence="9">
    <location>
        <begin position="228"/>
        <end position="249"/>
    </location>
</feature>
<organism evidence="11 12">
    <name type="scientific">Kineococcus endophyticus</name>
    <dbReference type="NCBI Taxonomy" id="1181883"/>
    <lineage>
        <taxon>Bacteria</taxon>
        <taxon>Bacillati</taxon>
        <taxon>Actinomycetota</taxon>
        <taxon>Actinomycetes</taxon>
        <taxon>Kineosporiales</taxon>
        <taxon>Kineosporiaceae</taxon>
        <taxon>Kineococcus</taxon>
    </lineage>
</organism>
<keyword evidence="12" id="KW-1185">Reference proteome</keyword>
<evidence type="ECO:0000256" key="2">
    <source>
        <dbReference type="ARBA" id="ARBA00007362"/>
    </source>
</evidence>
<evidence type="ECO:0000313" key="11">
    <source>
        <dbReference type="EMBL" id="MEW9264168.1"/>
    </source>
</evidence>
<dbReference type="PANTHER" id="PTHR22911">
    <property type="entry name" value="ACYL-MALONYL CONDENSING ENZYME-RELATED"/>
    <property type="match status" value="1"/>
</dbReference>
<dbReference type="SUPFAM" id="SSF103481">
    <property type="entry name" value="Multidrug resistance efflux transporter EmrE"/>
    <property type="match status" value="2"/>
</dbReference>
<evidence type="ECO:0000256" key="5">
    <source>
        <dbReference type="ARBA" id="ARBA00022692"/>
    </source>
</evidence>
<name>A0ABV3P3K0_9ACTN</name>
<dbReference type="InterPro" id="IPR004626">
    <property type="entry name" value="RarD"/>
</dbReference>
<evidence type="ECO:0000313" key="12">
    <source>
        <dbReference type="Proteomes" id="UP001555826"/>
    </source>
</evidence>
<feature type="transmembrane region" description="Helical" evidence="9">
    <location>
        <begin position="120"/>
        <end position="139"/>
    </location>
</feature>
<feature type="domain" description="EamA" evidence="10">
    <location>
        <begin position="55"/>
        <end position="191"/>
    </location>
</feature>
<keyword evidence="4" id="KW-1003">Cell membrane</keyword>
<evidence type="ECO:0000256" key="4">
    <source>
        <dbReference type="ARBA" id="ARBA00022475"/>
    </source>
</evidence>
<evidence type="ECO:0000259" key="10">
    <source>
        <dbReference type="Pfam" id="PF00892"/>
    </source>
</evidence>